<evidence type="ECO:0000256" key="3">
    <source>
        <dbReference type="ARBA" id="ARBA00004931"/>
    </source>
</evidence>
<dbReference type="GO" id="GO:0004084">
    <property type="term" value="F:branched-chain-amino-acid transaminase activity"/>
    <property type="evidence" value="ECO:0007669"/>
    <property type="project" value="UniProtKB-EC"/>
</dbReference>
<comment type="caution">
    <text evidence="18">The sequence shown here is derived from an EMBL/GenBank/DDBJ whole genome shotgun (WGS) entry which is preliminary data.</text>
</comment>
<dbReference type="NCBIfam" id="TIGR01123">
    <property type="entry name" value="ilvE_II"/>
    <property type="match status" value="1"/>
</dbReference>
<dbReference type="InterPro" id="IPR033939">
    <property type="entry name" value="BCAT_family"/>
</dbReference>
<evidence type="ECO:0000256" key="9">
    <source>
        <dbReference type="ARBA" id="ARBA00022898"/>
    </source>
</evidence>
<dbReference type="Proteomes" id="UP000617402">
    <property type="component" value="Unassembled WGS sequence"/>
</dbReference>
<evidence type="ECO:0000256" key="16">
    <source>
        <dbReference type="RuleBase" id="RU004517"/>
    </source>
</evidence>
<reference evidence="18 19" key="1">
    <citation type="submission" date="2020-07" db="EMBL/GenBank/DDBJ databases">
        <title>Draft whole-genome sequence of Heliobacterium chlorum DSM 3682, type strain.</title>
        <authorList>
            <person name="Kyndt J.A."/>
            <person name="Meyer T.E."/>
            <person name="Imhoff J.F."/>
        </authorList>
    </citation>
    <scope>NUCLEOTIDE SEQUENCE [LARGE SCALE GENOMIC DNA]</scope>
    <source>
        <strain evidence="18 19">DSM 3682</strain>
    </source>
</reference>
<dbReference type="InterPro" id="IPR005786">
    <property type="entry name" value="B_amino_transII"/>
</dbReference>
<dbReference type="Gene3D" id="3.20.10.10">
    <property type="entry name" value="D-amino Acid Aminotransferase, subunit A, domain 2"/>
    <property type="match status" value="1"/>
</dbReference>
<organism evidence="18 19">
    <name type="scientific">Heliobacterium chlorum</name>
    <dbReference type="NCBI Taxonomy" id="2698"/>
    <lineage>
        <taxon>Bacteria</taxon>
        <taxon>Bacillati</taxon>
        <taxon>Bacillota</taxon>
        <taxon>Clostridia</taxon>
        <taxon>Eubacteriales</taxon>
        <taxon>Heliobacteriaceae</taxon>
        <taxon>Heliobacterium</taxon>
    </lineage>
</organism>
<name>A0ABR7T4J0_HELCL</name>
<dbReference type="EMBL" id="JACVHF010000015">
    <property type="protein sequence ID" value="MBC9785581.1"/>
    <property type="molecule type" value="Genomic_DNA"/>
</dbReference>
<dbReference type="Pfam" id="PF01063">
    <property type="entry name" value="Aminotran_4"/>
    <property type="match status" value="1"/>
</dbReference>
<evidence type="ECO:0000256" key="8">
    <source>
        <dbReference type="ARBA" id="ARBA00022679"/>
    </source>
</evidence>
<dbReference type="InterPro" id="IPR043132">
    <property type="entry name" value="BCAT-like_C"/>
</dbReference>
<evidence type="ECO:0000313" key="19">
    <source>
        <dbReference type="Proteomes" id="UP000617402"/>
    </source>
</evidence>
<dbReference type="InterPro" id="IPR001544">
    <property type="entry name" value="Aminotrans_IV"/>
</dbReference>
<keyword evidence="6 16" id="KW-0032">Aminotransferase</keyword>
<evidence type="ECO:0000256" key="2">
    <source>
        <dbReference type="ARBA" id="ARBA00004824"/>
    </source>
</evidence>
<dbReference type="PANTHER" id="PTHR11825">
    <property type="entry name" value="SUBGROUP IIII AMINOTRANSFERASE"/>
    <property type="match status" value="1"/>
</dbReference>
<keyword evidence="10 16" id="KW-0100">Branched-chain amino acid biosynthesis</keyword>
<comment type="pathway">
    <text evidence="4 17">Amino-acid biosynthesis; L-leucine biosynthesis; L-leucine from 3-methyl-2-oxobutanoate: step 4/4.</text>
</comment>
<dbReference type="InterPro" id="IPR018300">
    <property type="entry name" value="Aminotrans_IV_CS"/>
</dbReference>
<accession>A0ABR7T4J0</accession>
<dbReference type="PANTHER" id="PTHR11825:SF44">
    <property type="entry name" value="BRANCHED-CHAIN-AMINO-ACID AMINOTRANSFERASE"/>
    <property type="match status" value="1"/>
</dbReference>
<dbReference type="Gene3D" id="3.30.470.10">
    <property type="match status" value="1"/>
</dbReference>
<proteinExistence type="inferred from homology"/>
<comment type="similarity">
    <text evidence="5 14">Belongs to the class-IV pyridoxal-phosphate-dependent aminotransferase family.</text>
</comment>
<comment type="catalytic activity">
    <reaction evidence="11 16">
        <text>L-valine + 2-oxoglutarate = 3-methyl-2-oxobutanoate + L-glutamate</text>
        <dbReference type="Rhea" id="RHEA:24813"/>
        <dbReference type="ChEBI" id="CHEBI:11851"/>
        <dbReference type="ChEBI" id="CHEBI:16810"/>
        <dbReference type="ChEBI" id="CHEBI:29985"/>
        <dbReference type="ChEBI" id="CHEBI:57762"/>
        <dbReference type="EC" id="2.6.1.42"/>
    </reaction>
</comment>
<keyword evidence="8 16" id="KW-0808">Transferase</keyword>
<dbReference type="NCBIfam" id="NF009897">
    <property type="entry name" value="PRK13357.1"/>
    <property type="match status" value="1"/>
</dbReference>
<evidence type="ECO:0000256" key="14">
    <source>
        <dbReference type="RuleBase" id="RU004106"/>
    </source>
</evidence>
<sequence length="355" mass="39931">MLELKIELAPQRKEKPPADKLGFGKIFTDHMFVMDYSVEQGWHNAKIKPYEPLELDPSVMVFHYGQAIFEGMKAFRTKEDRVVLFRPEKYISRMTNSAKKLCIPEFDEAFVIKAIKTLVDTERDWVYAEEGTALYIRPFIIATDPYLGVRPSNTYKFMVILSPVGAYYSEGFNPVKIFITDEFTRAAKNGLGDVKTPANYAASLYAGEKAKQMGFTQVLWLDPVEKKYIEEVGTMNVFFKIGDEVVTPVLHGSILPGVTRDSVIQVLRNWGIPVVERTISVDELFEAHAAGNLKESFGTGTAAVISPVGLLRHGDREAVINEGKTGELASRLFDFITGMQYGKSEDLFGWIADVR</sequence>
<evidence type="ECO:0000256" key="7">
    <source>
        <dbReference type="ARBA" id="ARBA00022605"/>
    </source>
</evidence>
<comment type="catalytic activity">
    <reaction evidence="13 16">
        <text>L-leucine + 2-oxoglutarate = 4-methyl-2-oxopentanoate + L-glutamate</text>
        <dbReference type="Rhea" id="RHEA:18321"/>
        <dbReference type="ChEBI" id="CHEBI:16810"/>
        <dbReference type="ChEBI" id="CHEBI:17865"/>
        <dbReference type="ChEBI" id="CHEBI:29985"/>
        <dbReference type="ChEBI" id="CHEBI:57427"/>
        <dbReference type="EC" id="2.6.1.42"/>
    </reaction>
</comment>
<protein>
    <recommendedName>
        <fullName evidence="16">Branched-chain-amino-acid aminotransferase</fullName>
        <ecNumber evidence="16">2.6.1.42</ecNumber>
    </recommendedName>
</protein>
<dbReference type="EC" id="2.6.1.42" evidence="16"/>
<evidence type="ECO:0000256" key="10">
    <source>
        <dbReference type="ARBA" id="ARBA00023304"/>
    </source>
</evidence>
<evidence type="ECO:0000256" key="11">
    <source>
        <dbReference type="ARBA" id="ARBA00048212"/>
    </source>
</evidence>
<evidence type="ECO:0000256" key="15">
    <source>
        <dbReference type="RuleBase" id="RU004516"/>
    </source>
</evidence>
<dbReference type="PIRSF" id="PIRSF006468">
    <property type="entry name" value="BCAT1"/>
    <property type="match status" value="1"/>
</dbReference>
<dbReference type="RefSeq" id="WP_188041029.1">
    <property type="nucleotide sequence ID" value="NZ_JACVHF010000015.1"/>
</dbReference>
<evidence type="ECO:0000256" key="17">
    <source>
        <dbReference type="RuleBase" id="RU004519"/>
    </source>
</evidence>
<dbReference type="SUPFAM" id="SSF56752">
    <property type="entry name" value="D-aminoacid aminotransferase-like PLP-dependent enzymes"/>
    <property type="match status" value="1"/>
</dbReference>
<evidence type="ECO:0000256" key="1">
    <source>
        <dbReference type="ARBA" id="ARBA00001933"/>
    </source>
</evidence>
<evidence type="ECO:0000256" key="5">
    <source>
        <dbReference type="ARBA" id="ARBA00009320"/>
    </source>
</evidence>
<evidence type="ECO:0000256" key="13">
    <source>
        <dbReference type="ARBA" id="ARBA00049229"/>
    </source>
</evidence>
<evidence type="ECO:0000256" key="12">
    <source>
        <dbReference type="ARBA" id="ARBA00048798"/>
    </source>
</evidence>
<keyword evidence="9 15" id="KW-0663">Pyridoxal phosphate</keyword>
<comment type="cofactor">
    <cofactor evidence="1 15">
        <name>pyridoxal 5'-phosphate</name>
        <dbReference type="ChEBI" id="CHEBI:597326"/>
    </cofactor>
</comment>
<evidence type="ECO:0000256" key="4">
    <source>
        <dbReference type="ARBA" id="ARBA00005072"/>
    </source>
</evidence>
<dbReference type="InterPro" id="IPR043131">
    <property type="entry name" value="BCAT-like_N"/>
</dbReference>
<dbReference type="CDD" id="cd01557">
    <property type="entry name" value="BCAT_beta_family"/>
    <property type="match status" value="1"/>
</dbReference>
<comment type="pathway">
    <text evidence="3 17">Amino-acid biosynthesis; L-valine biosynthesis; L-valine from pyruvate: step 4/4.</text>
</comment>
<keyword evidence="19" id="KW-1185">Reference proteome</keyword>
<comment type="pathway">
    <text evidence="2 17">Amino-acid biosynthesis; L-isoleucine biosynthesis; L-isoleucine from 2-oxobutanoate: step 4/4.</text>
</comment>
<evidence type="ECO:0000313" key="18">
    <source>
        <dbReference type="EMBL" id="MBC9785581.1"/>
    </source>
</evidence>
<comment type="catalytic activity">
    <reaction evidence="12 16">
        <text>L-isoleucine + 2-oxoglutarate = (S)-3-methyl-2-oxopentanoate + L-glutamate</text>
        <dbReference type="Rhea" id="RHEA:24801"/>
        <dbReference type="ChEBI" id="CHEBI:16810"/>
        <dbReference type="ChEBI" id="CHEBI:29985"/>
        <dbReference type="ChEBI" id="CHEBI:35146"/>
        <dbReference type="ChEBI" id="CHEBI:58045"/>
        <dbReference type="EC" id="2.6.1.42"/>
    </reaction>
</comment>
<evidence type="ECO:0000256" key="6">
    <source>
        <dbReference type="ARBA" id="ARBA00022576"/>
    </source>
</evidence>
<gene>
    <name evidence="18" type="ORF">H1S01_13885</name>
</gene>
<keyword evidence="7 16" id="KW-0028">Amino-acid biosynthesis</keyword>
<dbReference type="InterPro" id="IPR036038">
    <property type="entry name" value="Aminotransferase-like"/>
</dbReference>
<dbReference type="PROSITE" id="PS00770">
    <property type="entry name" value="AA_TRANSFER_CLASS_4"/>
    <property type="match status" value="1"/>
</dbReference>